<evidence type="ECO:0000313" key="1">
    <source>
        <dbReference type="EMBL" id="CAE0154948.1"/>
    </source>
</evidence>
<dbReference type="AlphaFoldDB" id="A0A7S3FKT1"/>
<protein>
    <recommendedName>
        <fullName evidence="2">Sulfotransferase domain-containing protein</fullName>
    </recommendedName>
</protein>
<evidence type="ECO:0008006" key="2">
    <source>
        <dbReference type="Google" id="ProtNLM"/>
    </source>
</evidence>
<organism evidence="1">
    <name type="scientific">Haptolina ericina</name>
    <dbReference type="NCBI Taxonomy" id="156174"/>
    <lineage>
        <taxon>Eukaryota</taxon>
        <taxon>Haptista</taxon>
        <taxon>Haptophyta</taxon>
        <taxon>Prymnesiophyceae</taxon>
        <taxon>Prymnesiales</taxon>
        <taxon>Prymnesiaceae</taxon>
        <taxon>Haptolina</taxon>
    </lineage>
</organism>
<dbReference type="Pfam" id="PF03567">
    <property type="entry name" value="Sulfotransfer_2"/>
    <property type="match status" value="1"/>
</dbReference>
<sequence length="306" mass="34740">MRAGISPNTSLHAASPTAPPVAAAAAEALGPSQVRSPVEPTRTLWSQDHRRMSWHIGLYSETATHSWFDRVSVLARCRVLACGIEKNGITLLDHVLTKAAGSPFGWLPFNAAEVGLNQSVLEHLLTDSDSGWRSLVVYRDPMERFLSAYHSKCLHGDQDGWQHCHDIFKLNDSQITILNVARRLPQFGHSNPHWALQTSFCGKTVGRMWRSYTHRISFNHLAEIAEVFEGRVQPDTLEAIRSILAAPSGERSHITHSNRVKVRAEESIEVRRLLYDFYAADYRLFISENLYGLERLRRRRRVRRAL</sequence>
<dbReference type="GO" id="GO:0016020">
    <property type="term" value="C:membrane"/>
    <property type="evidence" value="ECO:0007669"/>
    <property type="project" value="InterPro"/>
</dbReference>
<dbReference type="InterPro" id="IPR005331">
    <property type="entry name" value="Sulfotransferase"/>
</dbReference>
<proteinExistence type="predicted"/>
<accession>A0A7S3FKT1</accession>
<dbReference type="EMBL" id="HBHX01073787">
    <property type="protein sequence ID" value="CAE0154948.1"/>
    <property type="molecule type" value="Transcribed_RNA"/>
</dbReference>
<reference evidence="1" key="1">
    <citation type="submission" date="2021-01" db="EMBL/GenBank/DDBJ databases">
        <authorList>
            <person name="Corre E."/>
            <person name="Pelletier E."/>
            <person name="Niang G."/>
            <person name="Scheremetjew M."/>
            <person name="Finn R."/>
            <person name="Kale V."/>
            <person name="Holt S."/>
            <person name="Cochrane G."/>
            <person name="Meng A."/>
            <person name="Brown T."/>
            <person name="Cohen L."/>
        </authorList>
    </citation>
    <scope>NUCLEOTIDE SEQUENCE</scope>
    <source>
        <strain evidence="1">CCMP281</strain>
    </source>
</reference>
<name>A0A7S3FKT1_9EUKA</name>
<dbReference type="GO" id="GO:0008146">
    <property type="term" value="F:sulfotransferase activity"/>
    <property type="evidence" value="ECO:0007669"/>
    <property type="project" value="InterPro"/>
</dbReference>
<gene>
    <name evidence="1" type="ORF">HERI1096_LOCUS40860</name>
</gene>